<gene>
    <name evidence="1" type="ORF">DFR41_104213</name>
</gene>
<sequence length="80" mass="9126">MTWNQSSGVLCKMLGPEVSDAARLLPTPGPDQPKTATVEMDTAQTGRVRVTLECRLWKHYKMRHWGWHAIHAERIDGKDQ</sequence>
<accession>A0A370FFG4</accession>
<organism evidence="1 2">
    <name type="scientific">Pseudacidovorax intermedius</name>
    <dbReference type="NCBI Taxonomy" id="433924"/>
    <lineage>
        <taxon>Bacteria</taxon>
        <taxon>Pseudomonadati</taxon>
        <taxon>Pseudomonadota</taxon>
        <taxon>Betaproteobacteria</taxon>
        <taxon>Burkholderiales</taxon>
        <taxon>Comamonadaceae</taxon>
        <taxon>Pseudacidovorax</taxon>
    </lineage>
</organism>
<dbReference type="OrthoDB" id="8660761at2"/>
<dbReference type="RefSeq" id="WP_147284348.1">
    <property type="nucleotide sequence ID" value="NZ_QQAV01000004.1"/>
</dbReference>
<dbReference type="AlphaFoldDB" id="A0A370FFG4"/>
<name>A0A370FFG4_9BURK</name>
<comment type="caution">
    <text evidence="1">The sequence shown here is derived from an EMBL/GenBank/DDBJ whole genome shotgun (WGS) entry which is preliminary data.</text>
</comment>
<evidence type="ECO:0000313" key="1">
    <source>
        <dbReference type="EMBL" id="RDI25157.1"/>
    </source>
</evidence>
<evidence type="ECO:0000313" key="2">
    <source>
        <dbReference type="Proteomes" id="UP000255265"/>
    </source>
</evidence>
<keyword evidence="2" id="KW-1185">Reference proteome</keyword>
<dbReference type="Proteomes" id="UP000255265">
    <property type="component" value="Unassembled WGS sequence"/>
</dbReference>
<proteinExistence type="predicted"/>
<reference evidence="1 2" key="1">
    <citation type="submission" date="2018-07" db="EMBL/GenBank/DDBJ databases">
        <title>Genomic Encyclopedia of Type Strains, Phase IV (KMG-IV): sequencing the most valuable type-strain genomes for metagenomic binning, comparative biology and taxonomic classification.</title>
        <authorList>
            <person name="Goeker M."/>
        </authorList>
    </citation>
    <scope>NUCLEOTIDE SEQUENCE [LARGE SCALE GENOMIC DNA]</scope>
    <source>
        <strain evidence="1 2">DSM 21352</strain>
    </source>
</reference>
<protein>
    <submittedName>
        <fullName evidence="1">Uncharacterized protein</fullName>
    </submittedName>
</protein>
<dbReference type="EMBL" id="QQAV01000004">
    <property type="protein sequence ID" value="RDI25157.1"/>
    <property type="molecule type" value="Genomic_DNA"/>
</dbReference>